<gene>
    <name evidence="1" type="ORF">CGOC_LOCUS10399</name>
</gene>
<dbReference type="OrthoDB" id="20828at2759"/>
<dbReference type="EMBL" id="UYRV01111051">
    <property type="protein sequence ID" value="VDN26474.1"/>
    <property type="molecule type" value="Genomic_DNA"/>
</dbReference>
<keyword evidence="2" id="KW-1185">Reference proteome</keyword>
<organism evidence="1 2">
    <name type="scientific">Cylicostephanus goldi</name>
    <name type="common">Nematode worm</name>
    <dbReference type="NCBI Taxonomy" id="71465"/>
    <lineage>
        <taxon>Eukaryota</taxon>
        <taxon>Metazoa</taxon>
        <taxon>Ecdysozoa</taxon>
        <taxon>Nematoda</taxon>
        <taxon>Chromadorea</taxon>
        <taxon>Rhabditida</taxon>
        <taxon>Rhabditina</taxon>
        <taxon>Rhabditomorpha</taxon>
        <taxon>Strongyloidea</taxon>
        <taxon>Strongylidae</taxon>
        <taxon>Cylicostephanus</taxon>
    </lineage>
</organism>
<name>A0A3P7MAP8_CYLGO</name>
<proteinExistence type="predicted"/>
<reference evidence="1 2" key="1">
    <citation type="submission" date="2018-11" db="EMBL/GenBank/DDBJ databases">
        <authorList>
            <consortium name="Pathogen Informatics"/>
        </authorList>
    </citation>
    <scope>NUCLEOTIDE SEQUENCE [LARGE SCALE GENOMIC DNA]</scope>
</reference>
<evidence type="ECO:0000313" key="1">
    <source>
        <dbReference type="EMBL" id="VDN26474.1"/>
    </source>
</evidence>
<dbReference type="Proteomes" id="UP000271889">
    <property type="component" value="Unassembled WGS sequence"/>
</dbReference>
<sequence>MKLSSYDFIGQNIKDGWKWSWFQASRIDRPPYPIQRWVAKLLIHKHQLEYPRSNTCASDRAHADMASEAATADSEKATMSMGTPREALAKDVVLAHAATTLQYRSYTFCLYFRNIHLVIKIFQQRHRIWLRLQELLDLADITAEVPGK</sequence>
<protein>
    <submittedName>
        <fullName evidence="1">Uncharacterized protein</fullName>
    </submittedName>
</protein>
<evidence type="ECO:0000313" key="2">
    <source>
        <dbReference type="Proteomes" id="UP000271889"/>
    </source>
</evidence>
<dbReference type="AlphaFoldDB" id="A0A3P7MAP8"/>
<accession>A0A3P7MAP8</accession>